<dbReference type="Proteomes" id="UP000574390">
    <property type="component" value="Unassembled WGS sequence"/>
</dbReference>
<comment type="caution">
    <text evidence="1">The sequence shown here is derived from an EMBL/GenBank/DDBJ whole genome shotgun (WGS) entry which is preliminary data.</text>
</comment>
<evidence type="ECO:0000313" key="2">
    <source>
        <dbReference type="Proteomes" id="UP000574390"/>
    </source>
</evidence>
<name>A0A7J6RLZ9_PEROL</name>
<dbReference type="EMBL" id="JABANM010021019">
    <property type="protein sequence ID" value="KAF4721879.1"/>
    <property type="molecule type" value="Genomic_DNA"/>
</dbReference>
<sequence length="158" mass="17999">LLYDAEFVRVVGNTHLWTRAEGRWTIPKKETLSYCSGMTMLSDYCDLVRQHGPSLNNTTLRIFVDSELIIYRLRRLAKNKKIKTITALEYRKLKYALKVLNDLTDETGCKVAVLHLSGLANPADVATRPTTTGELPPTIDIEQLKDEVRLAVRNDFSF</sequence>
<accession>A0A7J6RLZ9</accession>
<organism evidence="1 2">
    <name type="scientific">Perkinsus olseni</name>
    <name type="common">Perkinsus atlanticus</name>
    <dbReference type="NCBI Taxonomy" id="32597"/>
    <lineage>
        <taxon>Eukaryota</taxon>
        <taxon>Sar</taxon>
        <taxon>Alveolata</taxon>
        <taxon>Perkinsozoa</taxon>
        <taxon>Perkinsea</taxon>
        <taxon>Perkinsida</taxon>
        <taxon>Perkinsidae</taxon>
        <taxon>Perkinsus</taxon>
    </lineage>
</organism>
<evidence type="ECO:0000313" key="1">
    <source>
        <dbReference type="EMBL" id="KAF4721879.1"/>
    </source>
</evidence>
<reference evidence="1 2" key="1">
    <citation type="submission" date="2020-04" db="EMBL/GenBank/DDBJ databases">
        <title>Perkinsus olseni comparative genomics.</title>
        <authorList>
            <person name="Bogema D.R."/>
        </authorList>
    </citation>
    <scope>NUCLEOTIDE SEQUENCE [LARGE SCALE GENOMIC DNA]</scope>
    <source>
        <strain evidence="1">ATCC PRA-205</strain>
    </source>
</reference>
<protein>
    <submittedName>
        <fullName evidence="1">Uncharacterized protein</fullName>
    </submittedName>
</protein>
<gene>
    <name evidence="1" type="ORF">FOZ62_021469</name>
</gene>
<proteinExistence type="predicted"/>
<feature type="non-terminal residue" evidence="1">
    <location>
        <position position="1"/>
    </location>
</feature>
<feature type="non-terminal residue" evidence="1">
    <location>
        <position position="158"/>
    </location>
</feature>
<dbReference type="AlphaFoldDB" id="A0A7J6RLZ9"/>